<protein>
    <recommendedName>
        <fullName evidence="4">R3H domain-containing protein</fullName>
    </recommendedName>
</protein>
<dbReference type="InterPro" id="IPR039247">
    <property type="entry name" value="KhpB"/>
</dbReference>
<dbReference type="RefSeq" id="WP_148697704.1">
    <property type="nucleotide sequence ID" value="NZ_CP017834.1"/>
</dbReference>
<dbReference type="CDD" id="cd02644">
    <property type="entry name" value="R3H_jag"/>
    <property type="match status" value="1"/>
</dbReference>
<dbReference type="InterPro" id="IPR032782">
    <property type="entry name" value="KhpB_N"/>
</dbReference>
<dbReference type="AlphaFoldDB" id="A0A1L4D182"/>
<feature type="region of interest" description="Disordered" evidence="3">
    <location>
        <begin position="289"/>
        <end position="378"/>
    </location>
</feature>
<dbReference type="PANTHER" id="PTHR35800:SF1">
    <property type="entry name" value="RNA-BINDING PROTEIN KHPB"/>
    <property type="match status" value="1"/>
</dbReference>
<dbReference type="PROSITE" id="PS51061">
    <property type="entry name" value="R3H"/>
    <property type="match status" value="1"/>
</dbReference>
<dbReference type="Proteomes" id="UP000184731">
    <property type="component" value="Chromosome"/>
</dbReference>
<evidence type="ECO:0000259" key="4">
    <source>
        <dbReference type="PROSITE" id="PS51061"/>
    </source>
</evidence>
<name>A0A1L4D182_9BACT</name>
<dbReference type="KEGG" id="saqi:AXG55_08585"/>
<dbReference type="SMART" id="SM01245">
    <property type="entry name" value="Jag_N"/>
    <property type="match status" value="1"/>
</dbReference>
<keyword evidence="1" id="KW-0963">Cytoplasm</keyword>
<feature type="domain" description="R3H" evidence="4">
    <location>
        <begin position="225"/>
        <end position="291"/>
    </location>
</feature>
<evidence type="ECO:0000256" key="3">
    <source>
        <dbReference type="SAM" id="MobiDB-lite"/>
    </source>
</evidence>
<dbReference type="InterPro" id="IPR034079">
    <property type="entry name" value="R3H_KhpB"/>
</dbReference>
<evidence type="ECO:0000313" key="6">
    <source>
        <dbReference type="Proteomes" id="UP000184731"/>
    </source>
</evidence>
<feature type="compositionally biased region" description="Basic residues" evidence="3">
    <location>
        <begin position="325"/>
        <end position="336"/>
    </location>
</feature>
<evidence type="ECO:0000256" key="2">
    <source>
        <dbReference type="ARBA" id="ARBA00022884"/>
    </source>
</evidence>
<dbReference type="PANTHER" id="PTHR35800">
    <property type="entry name" value="PROTEIN JAG"/>
    <property type="match status" value="1"/>
</dbReference>
<gene>
    <name evidence="5" type="ORF">AXG55_08585</name>
</gene>
<dbReference type="Gene3D" id="3.30.1370.50">
    <property type="entry name" value="R3H-like domain"/>
    <property type="match status" value="1"/>
</dbReference>
<evidence type="ECO:0000313" key="5">
    <source>
        <dbReference type="EMBL" id="APJ03959.1"/>
    </source>
</evidence>
<dbReference type="SUPFAM" id="SSF82708">
    <property type="entry name" value="R3H domain"/>
    <property type="match status" value="1"/>
</dbReference>
<dbReference type="Gene3D" id="3.30.30.80">
    <property type="entry name" value="probable RNA-binding protein from clostridium symbiosum atcc 14940"/>
    <property type="match status" value="1"/>
</dbReference>
<organism evidence="5 6">
    <name type="scientific">Silvanigrella aquatica</name>
    <dbReference type="NCBI Taxonomy" id="1915309"/>
    <lineage>
        <taxon>Bacteria</taxon>
        <taxon>Pseudomonadati</taxon>
        <taxon>Bdellovibrionota</taxon>
        <taxon>Oligoflexia</taxon>
        <taxon>Silvanigrellales</taxon>
        <taxon>Silvanigrellaceae</taxon>
        <taxon>Silvanigrella</taxon>
    </lineage>
</organism>
<evidence type="ECO:0000256" key="1">
    <source>
        <dbReference type="ARBA" id="ARBA00022490"/>
    </source>
</evidence>
<accession>A0A1L4D182</accession>
<dbReference type="Pfam" id="PF14804">
    <property type="entry name" value="Jag_N"/>
    <property type="match status" value="1"/>
</dbReference>
<dbReference type="InterPro" id="IPR001374">
    <property type="entry name" value="R3H_dom"/>
</dbReference>
<dbReference type="SMART" id="SM00393">
    <property type="entry name" value="R3H"/>
    <property type="match status" value="1"/>
</dbReference>
<dbReference type="Pfam" id="PF01424">
    <property type="entry name" value="R3H"/>
    <property type="match status" value="1"/>
</dbReference>
<keyword evidence="6" id="KW-1185">Reference proteome</keyword>
<proteinExistence type="predicted"/>
<sequence length="378" mass="42315">MDKRQFTGKTLEEAVSEAARAFATDKDLLCYNVIQQSQGGLFSRLFSRSVKIEAWVETVKEDLQAAAREVVRQTLGKKTVSKSNLSPLSQTLKKDYKESTPRKENLIHNKKDDQHSTLYPRKHVLPSEGHVSRTVLTMQSEGVQELFENYNKLFFSAFDVTLENVNIVKQENEVVVRIADEGIENYLSKSDKLSLAYEHVFKRIAQKKLGDISTRISIDAGESAEKREERLIGMARSLAEKVKKTGKSVILSSKSSQERRVIHLALDGFVGVATRSVGTGDKRRLVIYSTEKRNSSRQNQNSSHPAQSPKEKGNLNGKNLGASSKFKKKVHKKRMPHNAAAKQNSERKGAVSSSHNVDEEDLKATGTKKRSSSLAKED</sequence>
<keyword evidence="2" id="KW-0694">RNA-binding</keyword>
<dbReference type="EMBL" id="CP017834">
    <property type="protein sequence ID" value="APJ03959.1"/>
    <property type="molecule type" value="Genomic_DNA"/>
</dbReference>
<dbReference type="InterPro" id="IPR038247">
    <property type="entry name" value="Jag_N_dom_sf"/>
</dbReference>
<dbReference type="InterPro" id="IPR036867">
    <property type="entry name" value="R3H_dom_sf"/>
</dbReference>
<dbReference type="GO" id="GO:0003723">
    <property type="term" value="F:RNA binding"/>
    <property type="evidence" value="ECO:0007669"/>
    <property type="project" value="UniProtKB-KW"/>
</dbReference>
<dbReference type="OrthoDB" id="9794483at2"/>
<dbReference type="STRING" id="1915309.AXG55_08585"/>
<reference evidence="5 6" key="1">
    <citation type="submission" date="2016-10" db="EMBL/GenBank/DDBJ databases">
        <title>Silvanigrella aquatica sp. nov., isolated from a freshwater lake located in the Black Forest, Germany, description of Silvanigrellaceae fam. nov., Silvanigrellales ord. nov., reclassification of the order Bdellovibrionales in the class Oligoflexia, reclassification of the families Bacteriovoracaceae and Halobacteriovoraceae in the new order Bacteriovoracales ord. nov., and reclassification of the family Pseudobacteriovoracaceae in the order Oligoflexiales.</title>
        <authorList>
            <person name="Hahn M.W."/>
            <person name="Schmidt J."/>
            <person name="Koll U."/>
            <person name="Rohde M."/>
            <person name="Verbag S."/>
            <person name="Pitt A."/>
            <person name="Nakai R."/>
            <person name="Naganuma T."/>
            <person name="Lang E."/>
        </authorList>
    </citation>
    <scope>NUCLEOTIDE SEQUENCE [LARGE SCALE GENOMIC DNA]</scope>
    <source>
        <strain evidence="5 6">MWH-Nonnen-W8red</strain>
    </source>
</reference>